<dbReference type="PROSITE" id="PS51257">
    <property type="entry name" value="PROKAR_LIPOPROTEIN"/>
    <property type="match status" value="1"/>
</dbReference>
<organism evidence="3 5">
    <name type="scientific">Hyphomonas atlantica</name>
    <dbReference type="NCBI Taxonomy" id="1280948"/>
    <lineage>
        <taxon>Bacteria</taxon>
        <taxon>Pseudomonadati</taxon>
        <taxon>Pseudomonadota</taxon>
        <taxon>Alphaproteobacteria</taxon>
        <taxon>Hyphomonadales</taxon>
        <taxon>Hyphomonadaceae</taxon>
        <taxon>Hyphomonas</taxon>
    </lineage>
</organism>
<name>A0A356W845_9PROT</name>
<dbReference type="Proteomes" id="UP000259173">
    <property type="component" value="Unassembled WGS sequence"/>
</dbReference>
<dbReference type="RefSeq" id="WP_370171751.1">
    <property type="nucleotide sequence ID" value="NZ_CAXPDQ010000003.1"/>
</dbReference>
<dbReference type="Proteomes" id="UP000263957">
    <property type="component" value="Unassembled WGS sequence"/>
</dbReference>
<comment type="caution">
    <text evidence="3">The sequence shown here is derived from an EMBL/GenBank/DDBJ whole genome shotgun (WGS) entry which is preliminary data.</text>
</comment>
<evidence type="ECO:0000256" key="1">
    <source>
        <dbReference type="SAM" id="SignalP"/>
    </source>
</evidence>
<feature type="chain" id="PRO_5036067155" description="Lipoprotein" evidence="1">
    <location>
        <begin position="22"/>
        <end position="163"/>
    </location>
</feature>
<dbReference type="EMBL" id="DMBR01000237">
    <property type="protein sequence ID" value="HAE94464.1"/>
    <property type="molecule type" value="Genomic_DNA"/>
</dbReference>
<evidence type="ECO:0000313" key="4">
    <source>
        <dbReference type="Proteomes" id="UP000259173"/>
    </source>
</evidence>
<dbReference type="EMBL" id="DOGS01000194">
    <property type="protein sequence ID" value="HBQ49112.1"/>
    <property type="molecule type" value="Genomic_DNA"/>
</dbReference>
<dbReference type="AlphaFoldDB" id="A0A356W845"/>
<sequence length="163" mass="16860">MKPYVMIVAAAMLAACTSTQSYGPASGSGKMGYSSQQIETGRYQVSYTDSDASRARDRALLRAAELTLQEGADWFEIVNSYTEQSADGRRTGSSVSIGGSSGSYGRSSGVGVGVGIGFPLGGGSGPAVTEVLEILTGTGEKPDRPNAYDARSVDINLRGTVTE</sequence>
<gene>
    <name evidence="2" type="ORF">DCG65_07880</name>
    <name evidence="3" type="ORF">DD728_09550</name>
</gene>
<feature type="signal peptide" evidence="1">
    <location>
        <begin position="1"/>
        <end position="21"/>
    </location>
</feature>
<evidence type="ECO:0000313" key="2">
    <source>
        <dbReference type="EMBL" id="HAE94464.1"/>
    </source>
</evidence>
<evidence type="ECO:0008006" key="6">
    <source>
        <dbReference type="Google" id="ProtNLM"/>
    </source>
</evidence>
<evidence type="ECO:0000313" key="5">
    <source>
        <dbReference type="Proteomes" id="UP000263957"/>
    </source>
</evidence>
<reference evidence="4 5" key="1">
    <citation type="journal article" date="2018" name="Nat. Biotechnol.">
        <title>A standardized bacterial taxonomy based on genome phylogeny substantially revises the tree of life.</title>
        <authorList>
            <person name="Parks D.H."/>
            <person name="Chuvochina M."/>
            <person name="Waite D.W."/>
            <person name="Rinke C."/>
            <person name="Skarshewski A."/>
            <person name="Chaumeil P.A."/>
            <person name="Hugenholtz P."/>
        </authorList>
    </citation>
    <scope>NUCLEOTIDE SEQUENCE [LARGE SCALE GENOMIC DNA]</scope>
    <source>
        <strain evidence="3">UBA10378</strain>
        <strain evidence="2">UBA8557</strain>
    </source>
</reference>
<dbReference type="NCBIfam" id="NF047637">
    <property type="entry name" value="lipo_CC0125"/>
    <property type="match status" value="1"/>
</dbReference>
<protein>
    <recommendedName>
        <fullName evidence="6">Lipoprotein</fullName>
    </recommendedName>
</protein>
<accession>A0A356W845</accession>
<proteinExistence type="predicted"/>
<evidence type="ECO:0000313" key="3">
    <source>
        <dbReference type="EMBL" id="HBQ49112.1"/>
    </source>
</evidence>
<keyword evidence="1" id="KW-0732">Signal</keyword>